<comment type="caution">
    <text evidence="1">The sequence shown here is derived from an EMBL/GenBank/DDBJ whole genome shotgun (WGS) entry which is preliminary data.</text>
</comment>
<sequence length="92" mass="10325">TRRALMKAVAALEKRFGVVAKKIRIEQARKAPLMFATSMHSYTQMPVKEILTEGKEAINPGIETLKVLLLKKRKFTLSALSISLLEENDVVD</sequence>
<evidence type="ECO:0000313" key="1">
    <source>
        <dbReference type="EMBL" id="GMR62276.1"/>
    </source>
</evidence>
<organism evidence="1 2">
    <name type="scientific">Pristionchus mayeri</name>
    <dbReference type="NCBI Taxonomy" id="1317129"/>
    <lineage>
        <taxon>Eukaryota</taxon>
        <taxon>Metazoa</taxon>
        <taxon>Ecdysozoa</taxon>
        <taxon>Nematoda</taxon>
        <taxon>Chromadorea</taxon>
        <taxon>Rhabditida</taxon>
        <taxon>Rhabditina</taxon>
        <taxon>Diplogasteromorpha</taxon>
        <taxon>Diplogasteroidea</taxon>
        <taxon>Neodiplogasteridae</taxon>
        <taxon>Pristionchus</taxon>
    </lineage>
</organism>
<feature type="non-terminal residue" evidence="1">
    <location>
        <position position="1"/>
    </location>
</feature>
<dbReference type="AlphaFoldDB" id="A0AAN5DG06"/>
<proteinExistence type="predicted"/>
<keyword evidence="2" id="KW-1185">Reference proteome</keyword>
<feature type="non-terminal residue" evidence="1">
    <location>
        <position position="92"/>
    </location>
</feature>
<dbReference type="Proteomes" id="UP001328107">
    <property type="component" value="Unassembled WGS sequence"/>
</dbReference>
<reference evidence="2" key="1">
    <citation type="submission" date="2022-10" db="EMBL/GenBank/DDBJ databases">
        <title>Genome assembly of Pristionchus species.</title>
        <authorList>
            <person name="Yoshida K."/>
            <person name="Sommer R.J."/>
        </authorList>
    </citation>
    <scope>NUCLEOTIDE SEQUENCE [LARGE SCALE GENOMIC DNA]</scope>
    <source>
        <strain evidence="2">RS5460</strain>
    </source>
</reference>
<evidence type="ECO:0000313" key="2">
    <source>
        <dbReference type="Proteomes" id="UP001328107"/>
    </source>
</evidence>
<gene>
    <name evidence="1" type="ORF">PMAYCL1PPCAC_32471</name>
</gene>
<name>A0AAN5DG06_9BILA</name>
<dbReference type="EMBL" id="BTRK01000006">
    <property type="protein sequence ID" value="GMR62276.1"/>
    <property type="molecule type" value="Genomic_DNA"/>
</dbReference>
<protein>
    <submittedName>
        <fullName evidence="1">Uncharacterized protein</fullName>
    </submittedName>
</protein>
<accession>A0AAN5DG06</accession>